<dbReference type="InterPro" id="IPR036689">
    <property type="entry name" value="ESAT-6-like_sf"/>
</dbReference>
<reference evidence="1 2" key="1">
    <citation type="submission" date="2021-01" db="EMBL/GenBank/DDBJ databases">
        <title>Whole genome shotgun sequence of Catellatospora bangladeshensis NBRC 107357.</title>
        <authorList>
            <person name="Komaki H."/>
            <person name="Tamura T."/>
        </authorList>
    </citation>
    <scope>NUCLEOTIDE SEQUENCE [LARGE SCALE GENOMIC DNA]</scope>
    <source>
        <strain evidence="1 2">NBRC 107357</strain>
    </source>
</reference>
<dbReference type="AlphaFoldDB" id="A0A8J3JDG2"/>
<gene>
    <name evidence="1" type="ORF">Cba03nite_37050</name>
</gene>
<dbReference type="Proteomes" id="UP000601223">
    <property type="component" value="Unassembled WGS sequence"/>
</dbReference>
<protein>
    <recommendedName>
        <fullName evidence="3">WXG100 family type VII secretion target</fullName>
    </recommendedName>
</protein>
<evidence type="ECO:0008006" key="3">
    <source>
        <dbReference type="Google" id="ProtNLM"/>
    </source>
</evidence>
<proteinExistence type="predicted"/>
<accession>A0A8J3JDG2</accession>
<dbReference type="RefSeq" id="WP_203747414.1">
    <property type="nucleotide sequence ID" value="NZ_BONF01000019.1"/>
</dbReference>
<name>A0A8J3JDG2_9ACTN</name>
<dbReference type="SUPFAM" id="SSF140453">
    <property type="entry name" value="EsxAB dimer-like"/>
    <property type="match status" value="1"/>
</dbReference>
<dbReference type="Gene3D" id="1.10.287.1060">
    <property type="entry name" value="ESAT-6-like"/>
    <property type="match status" value="1"/>
</dbReference>
<dbReference type="EMBL" id="BONF01000019">
    <property type="protein sequence ID" value="GIF82356.1"/>
    <property type="molecule type" value="Genomic_DNA"/>
</dbReference>
<sequence>MRDTDVDAEGLRQAKLNIGQSVQDTDDALSKFVGELERFGEPWGDDDLGSLIAISYQGIYAAFMDCFGSNLELIDEHAERIGTAADDYTATDTSTAARTDRIAANVPDLAL</sequence>
<evidence type="ECO:0000313" key="1">
    <source>
        <dbReference type="EMBL" id="GIF82356.1"/>
    </source>
</evidence>
<comment type="caution">
    <text evidence="1">The sequence shown here is derived from an EMBL/GenBank/DDBJ whole genome shotgun (WGS) entry which is preliminary data.</text>
</comment>
<organism evidence="1 2">
    <name type="scientific">Catellatospora bangladeshensis</name>
    <dbReference type="NCBI Taxonomy" id="310355"/>
    <lineage>
        <taxon>Bacteria</taxon>
        <taxon>Bacillati</taxon>
        <taxon>Actinomycetota</taxon>
        <taxon>Actinomycetes</taxon>
        <taxon>Micromonosporales</taxon>
        <taxon>Micromonosporaceae</taxon>
        <taxon>Catellatospora</taxon>
    </lineage>
</organism>
<evidence type="ECO:0000313" key="2">
    <source>
        <dbReference type="Proteomes" id="UP000601223"/>
    </source>
</evidence>
<keyword evidence="2" id="KW-1185">Reference proteome</keyword>